<name>A0A3M7QMR8_BRAPC</name>
<gene>
    <name evidence="1" type="ORF">BpHYR1_006612</name>
</gene>
<keyword evidence="2" id="KW-1185">Reference proteome</keyword>
<evidence type="ECO:0000313" key="1">
    <source>
        <dbReference type="EMBL" id="RNA12238.1"/>
    </source>
</evidence>
<protein>
    <submittedName>
        <fullName evidence="1">Uncharacterized protein</fullName>
    </submittedName>
</protein>
<accession>A0A3M7QMR8</accession>
<dbReference type="AlphaFoldDB" id="A0A3M7QMR8"/>
<organism evidence="1 2">
    <name type="scientific">Brachionus plicatilis</name>
    <name type="common">Marine rotifer</name>
    <name type="synonym">Brachionus muelleri</name>
    <dbReference type="NCBI Taxonomy" id="10195"/>
    <lineage>
        <taxon>Eukaryota</taxon>
        <taxon>Metazoa</taxon>
        <taxon>Spiralia</taxon>
        <taxon>Gnathifera</taxon>
        <taxon>Rotifera</taxon>
        <taxon>Eurotatoria</taxon>
        <taxon>Monogononta</taxon>
        <taxon>Pseudotrocha</taxon>
        <taxon>Ploima</taxon>
        <taxon>Brachionidae</taxon>
        <taxon>Brachionus</taxon>
    </lineage>
</organism>
<proteinExistence type="predicted"/>
<reference evidence="1 2" key="1">
    <citation type="journal article" date="2018" name="Sci. Rep.">
        <title>Genomic signatures of local adaptation to the degree of environmental predictability in rotifers.</title>
        <authorList>
            <person name="Franch-Gras L."/>
            <person name="Hahn C."/>
            <person name="Garcia-Roger E.M."/>
            <person name="Carmona M.J."/>
            <person name="Serra M."/>
            <person name="Gomez A."/>
        </authorList>
    </citation>
    <scope>NUCLEOTIDE SEQUENCE [LARGE SCALE GENOMIC DNA]</scope>
    <source>
        <strain evidence="1">HYR1</strain>
    </source>
</reference>
<dbReference type="EMBL" id="REGN01005737">
    <property type="protein sequence ID" value="RNA12238.1"/>
    <property type="molecule type" value="Genomic_DNA"/>
</dbReference>
<sequence length="60" mass="7131">MKKHVFFVYKSLNLSNRIKLHFYVNGSKKRFGSPFEYFISCFQKENIILSLGLLTENLEI</sequence>
<dbReference type="Proteomes" id="UP000276133">
    <property type="component" value="Unassembled WGS sequence"/>
</dbReference>
<evidence type="ECO:0000313" key="2">
    <source>
        <dbReference type="Proteomes" id="UP000276133"/>
    </source>
</evidence>
<comment type="caution">
    <text evidence="1">The sequence shown here is derived from an EMBL/GenBank/DDBJ whole genome shotgun (WGS) entry which is preliminary data.</text>
</comment>